<feature type="transmembrane region" description="Helical" evidence="2">
    <location>
        <begin position="56"/>
        <end position="77"/>
    </location>
</feature>
<dbReference type="InterPro" id="IPR021765">
    <property type="entry name" value="UstYa-like"/>
</dbReference>
<evidence type="ECO:0000256" key="2">
    <source>
        <dbReference type="SAM" id="Phobius"/>
    </source>
</evidence>
<comment type="caution">
    <text evidence="3">The sequence shown here is derived from an EMBL/GenBank/DDBJ whole genome shotgun (WGS) entry which is preliminary data.</text>
</comment>
<proteinExistence type="inferred from homology"/>
<dbReference type="PANTHER" id="PTHR33365:SF7">
    <property type="entry name" value="TAT PATHWAY SIGNAL SEQUENCE"/>
    <property type="match status" value="1"/>
</dbReference>
<keyword evidence="2" id="KW-0812">Transmembrane</keyword>
<dbReference type="Pfam" id="PF11807">
    <property type="entry name" value="UstYa"/>
    <property type="match status" value="1"/>
</dbReference>
<gene>
    <name evidence="3" type="ORF">X797_007437</name>
</gene>
<evidence type="ECO:0000313" key="3">
    <source>
        <dbReference type="EMBL" id="EXU99302.1"/>
    </source>
</evidence>
<evidence type="ECO:0000256" key="1">
    <source>
        <dbReference type="ARBA" id="ARBA00035112"/>
    </source>
</evidence>
<organism evidence="3 4">
    <name type="scientific">Metarhizium robertsii</name>
    <dbReference type="NCBI Taxonomy" id="568076"/>
    <lineage>
        <taxon>Eukaryota</taxon>
        <taxon>Fungi</taxon>
        <taxon>Dikarya</taxon>
        <taxon>Ascomycota</taxon>
        <taxon>Pezizomycotina</taxon>
        <taxon>Sordariomycetes</taxon>
        <taxon>Hypocreomycetidae</taxon>
        <taxon>Hypocreales</taxon>
        <taxon>Clavicipitaceae</taxon>
        <taxon>Metarhizium</taxon>
    </lineage>
</organism>
<dbReference type="HOGENOM" id="CLU_042941_2_2_1"/>
<name>A0A014NCC3_9HYPO</name>
<dbReference type="PANTHER" id="PTHR33365">
    <property type="entry name" value="YALI0B05434P"/>
    <property type="match status" value="1"/>
</dbReference>
<keyword evidence="2" id="KW-1133">Transmembrane helix</keyword>
<dbReference type="Proteomes" id="UP000030151">
    <property type="component" value="Unassembled WGS sequence"/>
</dbReference>
<dbReference type="EMBL" id="JELW01000019">
    <property type="protein sequence ID" value="EXU99302.1"/>
    <property type="molecule type" value="Genomic_DNA"/>
</dbReference>
<protein>
    <submittedName>
        <fullName evidence="3">DUF3328 domain protein</fullName>
    </submittedName>
</protein>
<comment type="similarity">
    <text evidence="1">Belongs to the ustYa family.</text>
</comment>
<dbReference type="AlphaFoldDB" id="A0A014NCC3"/>
<evidence type="ECO:0000313" key="4">
    <source>
        <dbReference type="Proteomes" id="UP000030151"/>
    </source>
</evidence>
<accession>A0A014NCC3</accession>
<sequence length="298" mass="34219">MRSLIFLATSCKDSLTMHPQSSTCLEVDECDIDTEHLLSNEKKREKYQRQQKRNSALLVGNVFVLLLNMGLFLTASIRKAVHVTECTQSVRLPHSDWIADGIEWEVRTYDDKFGNHGPFRGEPRPELDEAWATFLFTDYTIRVPVPGWRNASSPNTILTEFEDETGGIMGTFSFLHNLHCLKIIRQYMLSDYYSATAEMFKPGPGQPIRTHIDHCIDILRQSELCHADTSLMIFEWQEHARIPINLHGAKHICANPDKLNRWLEAHTVPPFGSILKHPWTGIQPPLLLFSFSFSLRRS</sequence>
<keyword evidence="2" id="KW-0472">Membrane</keyword>
<reference evidence="3 4" key="1">
    <citation type="submission" date="2014-02" db="EMBL/GenBank/DDBJ databases">
        <title>The genome sequence of the entomopathogenic fungus Metarhizium robertsii ARSEF 2575.</title>
        <authorList>
            <person name="Giuliano Garisto Donzelli B."/>
            <person name="Roe B.A."/>
            <person name="Macmil S.L."/>
            <person name="Krasnoff S.B."/>
            <person name="Gibson D.M."/>
        </authorList>
    </citation>
    <scope>NUCLEOTIDE SEQUENCE [LARGE SCALE GENOMIC DNA]</scope>
    <source>
        <strain evidence="3 4">ARSEF 2575</strain>
    </source>
</reference>
<dbReference type="GO" id="GO:0043386">
    <property type="term" value="P:mycotoxin biosynthetic process"/>
    <property type="evidence" value="ECO:0007669"/>
    <property type="project" value="InterPro"/>
</dbReference>